<protein>
    <submittedName>
        <fullName evidence="3">Nucleotidyltransferase family protein</fullName>
    </submittedName>
</protein>
<dbReference type="Proteomes" id="UP000245212">
    <property type="component" value="Unassembled WGS sequence"/>
</dbReference>
<feature type="domain" description="MobA-like NTP transferase" evidence="2">
    <location>
        <begin position="19"/>
        <end position="185"/>
    </location>
</feature>
<proteinExistence type="predicted"/>
<dbReference type="InterPro" id="IPR025877">
    <property type="entry name" value="MobA-like_NTP_Trfase"/>
</dbReference>
<keyword evidence="4" id="KW-1185">Reference proteome</keyword>
<evidence type="ECO:0000313" key="4">
    <source>
        <dbReference type="Proteomes" id="UP000245212"/>
    </source>
</evidence>
<dbReference type="PANTHER" id="PTHR43777">
    <property type="entry name" value="MOLYBDENUM COFACTOR CYTIDYLYLTRANSFERASE"/>
    <property type="match status" value="1"/>
</dbReference>
<dbReference type="GO" id="GO:0016779">
    <property type="term" value="F:nucleotidyltransferase activity"/>
    <property type="evidence" value="ECO:0007669"/>
    <property type="project" value="UniProtKB-ARBA"/>
</dbReference>
<evidence type="ECO:0000259" key="2">
    <source>
        <dbReference type="Pfam" id="PF12804"/>
    </source>
</evidence>
<dbReference type="PANTHER" id="PTHR43777:SF1">
    <property type="entry name" value="MOLYBDENUM COFACTOR CYTIDYLYLTRANSFERASE"/>
    <property type="match status" value="1"/>
</dbReference>
<sequence length="216" mass="22962">MSNVESPHLISTAPMSCVGILLAAGEGRRFAQQAPGADKLLARLADGRYVAETSAANLHRSVDWVVAVVRPGRPALRACLEMSGCHVLETELASQGMGASLAAAAHYLQARDPEQLPAVVVALADMPWIRRDTYEKVKAALHEAPVVAPVRHGRRGHPVGFRASCLPELAALSGDQGARGLFDRHPVQWVDVSDDGVLHDIDVPADLVGPPDLDSL</sequence>
<dbReference type="SUPFAM" id="SSF53448">
    <property type="entry name" value="Nucleotide-diphospho-sugar transferases"/>
    <property type="match status" value="1"/>
</dbReference>
<keyword evidence="1" id="KW-0460">Magnesium</keyword>
<keyword evidence="3" id="KW-0808">Transferase</keyword>
<comment type="caution">
    <text evidence="3">The sequence shown here is derived from an EMBL/GenBank/DDBJ whole genome shotgun (WGS) entry which is preliminary data.</text>
</comment>
<reference evidence="4" key="1">
    <citation type="submission" date="2018-05" db="EMBL/GenBank/DDBJ databases">
        <authorList>
            <person name="Li Y."/>
        </authorList>
    </citation>
    <scope>NUCLEOTIDE SEQUENCE [LARGE SCALE GENOMIC DNA]</scope>
    <source>
        <strain evidence="4">3d-2-2</strain>
    </source>
</reference>
<dbReference type="EMBL" id="QETA01000002">
    <property type="protein sequence ID" value="PWF24214.1"/>
    <property type="molecule type" value="Genomic_DNA"/>
</dbReference>
<dbReference type="CDD" id="cd04182">
    <property type="entry name" value="GT_2_like_f"/>
    <property type="match status" value="1"/>
</dbReference>
<dbReference type="Gene3D" id="3.90.550.10">
    <property type="entry name" value="Spore Coat Polysaccharide Biosynthesis Protein SpsA, Chain A"/>
    <property type="match status" value="1"/>
</dbReference>
<name>A0A2V1JZA1_9BURK</name>
<accession>A0A2V1JZA1</accession>
<evidence type="ECO:0000313" key="3">
    <source>
        <dbReference type="EMBL" id="PWF24214.1"/>
    </source>
</evidence>
<gene>
    <name evidence="3" type="ORF">DD235_05885</name>
</gene>
<dbReference type="InterPro" id="IPR029044">
    <property type="entry name" value="Nucleotide-diphossugar_trans"/>
</dbReference>
<dbReference type="Pfam" id="PF12804">
    <property type="entry name" value="NTP_transf_3"/>
    <property type="match status" value="1"/>
</dbReference>
<organism evidence="3 4">
    <name type="scientific">Corticimicrobacter populi</name>
    <dbReference type="NCBI Taxonomy" id="2175229"/>
    <lineage>
        <taxon>Bacteria</taxon>
        <taxon>Pseudomonadati</taxon>
        <taxon>Pseudomonadota</taxon>
        <taxon>Betaproteobacteria</taxon>
        <taxon>Burkholderiales</taxon>
        <taxon>Alcaligenaceae</taxon>
        <taxon>Corticimicrobacter</taxon>
    </lineage>
</organism>
<dbReference type="AlphaFoldDB" id="A0A2V1JZA1"/>
<evidence type="ECO:0000256" key="1">
    <source>
        <dbReference type="ARBA" id="ARBA00022842"/>
    </source>
</evidence>